<evidence type="ECO:0000256" key="2">
    <source>
        <dbReference type="ARBA" id="ARBA00022692"/>
    </source>
</evidence>
<protein>
    <recommendedName>
        <fullName evidence="6">G-protein coupled receptors family 1 profile domain-containing protein</fullName>
    </recommendedName>
</protein>
<evidence type="ECO:0000259" key="6">
    <source>
        <dbReference type="PROSITE" id="PS50262"/>
    </source>
</evidence>
<reference evidence="7 8" key="1">
    <citation type="journal article" date="2016" name="Nat. Commun.">
        <title>Extremotolerant tardigrade genome and improved radiotolerance of human cultured cells by tardigrade-unique protein.</title>
        <authorList>
            <person name="Hashimoto T."/>
            <person name="Horikawa D.D."/>
            <person name="Saito Y."/>
            <person name="Kuwahara H."/>
            <person name="Kozuka-Hata H."/>
            <person name="Shin-I T."/>
            <person name="Minakuchi Y."/>
            <person name="Ohishi K."/>
            <person name="Motoyama A."/>
            <person name="Aizu T."/>
            <person name="Enomoto A."/>
            <person name="Kondo K."/>
            <person name="Tanaka S."/>
            <person name="Hara Y."/>
            <person name="Koshikawa S."/>
            <person name="Sagara H."/>
            <person name="Miura T."/>
            <person name="Yokobori S."/>
            <person name="Miyagawa K."/>
            <person name="Suzuki Y."/>
            <person name="Kubo T."/>
            <person name="Oyama M."/>
            <person name="Kohara Y."/>
            <person name="Fujiyama A."/>
            <person name="Arakawa K."/>
            <person name="Katayama T."/>
            <person name="Toyoda A."/>
            <person name="Kunieda T."/>
        </authorList>
    </citation>
    <scope>NUCLEOTIDE SEQUENCE [LARGE SCALE GENOMIC DNA]</scope>
    <source>
        <strain evidence="7 8">YOKOZUNA-1</strain>
    </source>
</reference>
<feature type="transmembrane region" description="Helical" evidence="5">
    <location>
        <begin position="76"/>
        <end position="98"/>
    </location>
</feature>
<dbReference type="GO" id="GO:0016020">
    <property type="term" value="C:membrane"/>
    <property type="evidence" value="ECO:0007669"/>
    <property type="project" value="UniProtKB-SubCell"/>
</dbReference>
<feature type="transmembrane region" description="Helical" evidence="5">
    <location>
        <begin position="135"/>
        <end position="156"/>
    </location>
</feature>
<dbReference type="Pfam" id="PF10328">
    <property type="entry name" value="7TM_GPCR_Srx"/>
    <property type="match status" value="1"/>
</dbReference>
<keyword evidence="3 5" id="KW-1133">Transmembrane helix</keyword>
<evidence type="ECO:0000256" key="4">
    <source>
        <dbReference type="ARBA" id="ARBA00023136"/>
    </source>
</evidence>
<dbReference type="PROSITE" id="PS50262">
    <property type="entry name" value="G_PROTEIN_RECEP_F1_2"/>
    <property type="match status" value="1"/>
</dbReference>
<dbReference type="Gene3D" id="1.20.1070.10">
    <property type="entry name" value="Rhodopsin 7-helix transmembrane proteins"/>
    <property type="match status" value="1"/>
</dbReference>
<gene>
    <name evidence="7" type="primary">RvY_06331-1</name>
    <name evidence="7" type="synonym">RvY_06331.1</name>
    <name evidence="7" type="ORF">RvY_06331</name>
</gene>
<sequence>MWTNVCLGFNRLIAIFFPHNYSFVGGKKFNGTLVVSSWAISPGLVLPIPFLEGGRVYYASRGLCLNYQTTNRKSNLLFMLFSVVPYALISTASVAVIFKSVRIYKNRQQQVRGNGGRDGKEFKLFSRRLHVARRLFFSFVWSSMCQLPVFLVASFFPDWLFESPVKSSWLNFTIALKYVGNPVSMPNRCHVAIIEPGKYNSRNASI</sequence>
<evidence type="ECO:0000256" key="5">
    <source>
        <dbReference type="SAM" id="Phobius"/>
    </source>
</evidence>
<accession>A0A1D1UY77</accession>
<evidence type="ECO:0000256" key="3">
    <source>
        <dbReference type="ARBA" id="ARBA00022989"/>
    </source>
</evidence>
<evidence type="ECO:0000313" key="7">
    <source>
        <dbReference type="EMBL" id="GAU94589.1"/>
    </source>
</evidence>
<dbReference type="CDD" id="cd00637">
    <property type="entry name" value="7tm_classA_rhodopsin-like"/>
    <property type="match status" value="1"/>
</dbReference>
<comment type="caution">
    <text evidence="7">The sequence shown here is derived from an EMBL/GenBank/DDBJ whole genome shotgun (WGS) entry which is preliminary data.</text>
</comment>
<dbReference type="AlphaFoldDB" id="A0A1D1UY77"/>
<dbReference type="InterPro" id="IPR017452">
    <property type="entry name" value="GPCR_Rhodpsn_7TM"/>
</dbReference>
<feature type="domain" description="G-protein coupled receptors family 1 profile" evidence="6">
    <location>
        <begin position="1"/>
        <end position="152"/>
    </location>
</feature>
<dbReference type="EMBL" id="BDGG01000002">
    <property type="protein sequence ID" value="GAU94589.1"/>
    <property type="molecule type" value="Genomic_DNA"/>
</dbReference>
<dbReference type="InterPro" id="IPR019430">
    <property type="entry name" value="7TM_GPCR_serpentine_rcpt_Srx"/>
</dbReference>
<keyword evidence="8" id="KW-1185">Reference proteome</keyword>
<organism evidence="7 8">
    <name type="scientific">Ramazzottius varieornatus</name>
    <name type="common">Water bear</name>
    <name type="synonym">Tardigrade</name>
    <dbReference type="NCBI Taxonomy" id="947166"/>
    <lineage>
        <taxon>Eukaryota</taxon>
        <taxon>Metazoa</taxon>
        <taxon>Ecdysozoa</taxon>
        <taxon>Tardigrada</taxon>
        <taxon>Eutardigrada</taxon>
        <taxon>Parachela</taxon>
        <taxon>Hypsibioidea</taxon>
        <taxon>Ramazzottiidae</taxon>
        <taxon>Ramazzottius</taxon>
    </lineage>
</organism>
<name>A0A1D1UY77_RAMVA</name>
<dbReference type="Proteomes" id="UP000186922">
    <property type="component" value="Unassembled WGS sequence"/>
</dbReference>
<keyword evidence="2 5" id="KW-0812">Transmembrane</keyword>
<evidence type="ECO:0000313" key="8">
    <source>
        <dbReference type="Proteomes" id="UP000186922"/>
    </source>
</evidence>
<keyword evidence="4 5" id="KW-0472">Membrane</keyword>
<comment type="subcellular location">
    <subcellularLocation>
        <location evidence="1">Membrane</location>
    </subcellularLocation>
</comment>
<dbReference type="SUPFAM" id="SSF81321">
    <property type="entry name" value="Family A G protein-coupled receptor-like"/>
    <property type="match status" value="1"/>
</dbReference>
<evidence type="ECO:0000256" key="1">
    <source>
        <dbReference type="ARBA" id="ARBA00004370"/>
    </source>
</evidence>
<proteinExistence type="predicted"/>